<protein>
    <submittedName>
        <fullName evidence="1">Uncharacterized protein</fullName>
    </submittedName>
</protein>
<organism evidence="1">
    <name type="scientific">Arundo donax</name>
    <name type="common">Giant reed</name>
    <name type="synonym">Donax arundinaceus</name>
    <dbReference type="NCBI Taxonomy" id="35708"/>
    <lineage>
        <taxon>Eukaryota</taxon>
        <taxon>Viridiplantae</taxon>
        <taxon>Streptophyta</taxon>
        <taxon>Embryophyta</taxon>
        <taxon>Tracheophyta</taxon>
        <taxon>Spermatophyta</taxon>
        <taxon>Magnoliopsida</taxon>
        <taxon>Liliopsida</taxon>
        <taxon>Poales</taxon>
        <taxon>Poaceae</taxon>
        <taxon>PACMAD clade</taxon>
        <taxon>Arundinoideae</taxon>
        <taxon>Arundineae</taxon>
        <taxon>Arundo</taxon>
    </lineage>
</organism>
<name>A0A0A9ABB4_ARUDO</name>
<sequence length="16" mass="1897">MFLYIEDGISVLMRLP</sequence>
<dbReference type="AlphaFoldDB" id="A0A0A9ABB4"/>
<reference evidence="1" key="2">
    <citation type="journal article" date="2015" name="Data Brief">
        <title>Shoot transcriptome of the giant reed, Arundo donax.</title>
        <authorList>
            <person name="Barrero R.A."/>
            <person name="Guerrero F.D."/>
            <person name="Moolhuijzen P."/>
            <person name="Goolsby J.A."/>
            <person name="Tidwell J."/>
            <person name="Bellgard S.E."/>
            <person name="Bellgard M.I."/>
        </authorList>
    </citation>
    <scope>NUCLEOTIDE SEQUENCE</scope>
    <source>
        <tissue evidence="1">Shoot tissue taken approximately 20 cm above the soil surface</tissue>
    </source>
</reference>
<reference evidence="1" key="1">
    <citation type="submission" date="2014-09" db="EMBL/GenBank/DDBJ databases">
        <authorList>
            <person name="Magalhaes I.L.F."/>
            <person name="Oliveira U."/>
            <person name="Santos F.R."/>
            <person name="Vidigal T.H.D.A."/>
            <person name="Brescovit A.D."/>
            <person name="Santos A.J."/>
        </authorList>
    </citation>
    <scope>NUCLEOTIDE SEQUENCE</scope>
    <source>
        <tissue evidence="1">Shoot tissue taken approximately 20 cm above the soil surface</tissue>
    </source>
</reference>
<proteinExistence type="predicted"/>
<accession>A0A0A9ABB4</accession>
<evidence type="ECO:0000313" key="1">
    <source>
        <dbReference type="EMBL" id="JAD48964.1"/>
    </source>
</evidence>
<dbReference type="EMBL" id="GBRH01248931">
    <property type="protein sequence ID" value="JAD48964.1"/>
    <property type="molecule type" value="Transcribed_RNA"/>
</dbReference>